<proteinExistence type="predicted"/>
<dbReference type="Proteomes" id="UP001199260">
    <property type="component" value="Unassembled WGS sequence"/>
</dbReference>
<protein>
    <submittedName>
        <fullName evidence="3">Uncharacterized protein</fullName>
    </submittedName>
</protein>
<keyword evidence="4" id="KW-1185">Reference proteome</keyword>
<evidence type="ECO:0000313" key="4">
    <source>
        <dbReference type="Proteomes" id="UP001199260"/>
    </source>
</evidence>
<keyword evidence="1" id="KW-1133">Transmembrane helix</keyword>
<feature type="chain" id="PRO_5043913233" evidence="2">
    <location>
        <begin position="35"/>
        <end position="158"/>
    </location>
</feature>
<dbReference type="AlphaFoldDB" id="A0AAW4Y1L1"/>
<evidence type="ECO:0000313" key="3">
    <source>
        <dbReference type="EMBL" id="MCD2167143.1"/>
    </source>
</evidence>
<dbReference type="RefSeq" id="WP_230778594.1">
    <property type="nucleotide sequence ID" value="NZ_JAJNCT010000025.1"/>
</dbReference>
<evidence type="ECO:0000256" key="1">
    <source>
        <dbReference type="SAM" id="Phobius"/>
    </source>
</evidence>
<organism evidence="3 4">
    <name type="scientific">Comamonas koreensis</name>
    <dbReference type="NCBI Taxonomy" id="160825"/>
    <lineage>
        <taxon>Bacteria</taxon>
        <taxon>Pseudomonadati</taxon>
        <taxon>Pseudomonadota</taxon>
        <taxon>Betaproteobacteria</taxon>
        <taxon>Burkholderiales</taxon>
        <taxon>Comamonadaceae</taxon>
        <taxon>Comamonas</taxon>
    </lineage>
</organism>
<accession>A0AAW4Y1L1</accession>
<keyword evidence="2" id="KW-0732">Signal</keyword>
<evidence type="ECO:0000256" key="2">
    <source>
        <dbReference type="SAM" id="SignalP"/>
    </source>
</evidence>
<name>A0AAW4Y1L1_9BURK</name>
<dbReference type="EMBL" id="JAJNCT010000025">
    <property type="protein sequence ID" value="MCD2167143.1"/>
    <property type="molecule type" value="Genomic_DNA"/>
</dbReference>
<feature type="signal peptide" evidence="2">
    <location>
        <begin position="1"/>
        <end position="34"/>
    </location>
</feature>
<sequence>MFSLTFNKWQRRAAATLASTALVLGLATAPAAHAQSDASLMLSALPIASVVVGTAASVGASTSVVAIPVALSVDGAQLIVKGVQASAKGTVWLLESASDGAAASIELSAGALGASAAGVGTAILVSVVGAGVLLSAAGEVIAFIPNEVGKALLYNERL</sequence>
<feature type="transmembrane region" description="Helical" evidence="1">
    <location>
        <begin position="44"/>
        <end position="71"/>
    </location>
</feature>
<comment type="caution">
    <text evidence="3">The sequence shown here is derived from an EMBL/GenBank/DDBJ whole genome shotgun (WGS) entry which is preliminary data.</text>
</comment>
<keyword evidence="1" id="KW-0472">Membrane</keyword>
<keyword evidence="1" id="KW-0812">Transmembrane</keyword>
<reference evidence="3 4" key="1">
    <citation type="submission" date="2021-11" db="EMBL/GenBank/DDBJ databases">
        <title>Genome sequence.</title>
        <authorList>
            <person name="Sun Q."/>
        </authorList>
    </citation>
    <scope>NUCLEOTIDE SEQUENCE [LARGE SCALE GENOMIC DNA]</scope>
    <source>
        <strain evidence="3 4">KCTC 12005</strain>
    </source>
</reference>
<gene>
    <name evidence="3" type="ORF">LPW39_18645</name>
</gene>